<evidence type="ECO:0000313" key="10">
    <source>
        <dbReference type="EMBL" id="PIR94788.1"/>
    </source>
</evidence>
<dbReference type="InterPro" id="IPR050206">
    <property type="entry name" value="FtsK/SpoIIIE/SftA"/>
</dbReference>
<feature type="compositionally biased region" description="Acidic residues" evidence="6">
    <location>
        <begin position="212"/>
        <end position="226"/>
    </location>
</feature>
<reference evidence="11" key="1">
    <citation type="submission" date="2017-09" db="EMBL/GenBank/DDBJ databases">
        <title>Depth-based differentiation of microbial function through sediment-hosted aquifers and enrichment of novel symbionts in the deep terrestrial subsurface.</title>
        <authorList>
            <person name="Probst A.J."/>
            <person name="Ladd B."/>
            <person name="Jarett J.K."/>
            <person name="Geller-Mcgrath D.E."/>
            <person name="Sieber C.M.K."/>
            <person name="Emerson J.B."/>
            <person name="Anantharaman K."/>
            <person name="Thomas B.C."/>
            <person name="Malmstrom R."/>
            <person name="Stieglmeier M."/>
            <person name="Klingl A."/>
            <person name="Woyke T."/>
            <person name="Ryan C.M."/>
            <person name="Banfield J.F."/>
        </authorList>
    </citation>
    <scope>NUCLEOTIDE SEQUENCE [LARGE SCALE GENOMIC DNA]</scope>
</reference>
<dbReference type="GO" id="GO:0005886">
    <property type="term" value="C:plasma membrane"/>
    <property type="evidence" value="ECO:0007669"/>
    <property type="project" value="UniProtKB-SubCell"/>
</dbReference>
<evidence type="ECO:0008006" key="12">
    <source>
        <dbReference type="Google" id="ProtNLM"/>
    </source>
</evidence>
<dbReference type="InterPro" id="IPR041027">
    <property type="entry name" value="FtsK_alpha"/>
</dbReference>
<dbReference type="Gene3D" id="3.30.980.40">
    <property type="match status" value="1"/>
</dbReference>
<dbReference type="Proteomes" id="UP000228614">
    <property type="component" value="Unassembled WGS sequence"/>
</dbReference>
<evidence type="ECO:0000259" key="8">
    <source>
        <dbReference type="Pfam" id="PF13491"/>
    </source>
</evidence>
<gene>
    <name evidence="10" type="ORF">COT95_02275</name>
</gene>
<dbReference type="InterPro" id="IPR025199">
    <property type="entry name" value="FtsK_4TM"/>
</dbReference>
<dbReference type="EMBL" id="PFAN01000113">
    <property type="protein sequence ID" value="PIR94788.1"/>
    <property type="molecule type" value="Genomic_DNA"/>
</dbReference>
<feature type="transmembrane region" description="Helical" evidence="7">
    <location>
        <begin position="32"/>
        <end position="55"/>
    </location>
</feature>
<dbReference type="AlphaFoldDB" id="A0A2H0V6U3"/>
<evidence type="ECO:0000256" key="6">
    <source>
        <dbReference type="SAM" id="MobiDB-lite"/>
    </source>
</evidence>
<feature type="domain" description="FtsK alpha" evidence="9">
    <location>
        <begin position="273"/>
        <end position="357"/>
    </location>
</feature>
<sequence length="359" mass="39303">MPRPKKRKYTRRHDRFEDGYAFDLSPEIKKSILIISLVAVGGISFLSLFGIAGILGDYVNAGLGLIFGWAKVIFPALLIAGGFLMYNEDKKWVHGYMYVGLALFILSLLIVLHLFLSEPDLAAQAGQGGGYVGLFLSKMAISLIGFWGTLLLSLCILSVSVVLMFDTTITGLFGPDGLFGKMLMPFYWVWGRLTGGRGEADETDIDYEDAMEGEEAEYEEGDESDDFNSRELSAEAEEEQEVEKAKEEKLTVKKSNIKINIPLDLLSAKIGKPSGADVKVCSEIIKRTMENFGIPVEMGEYSVGPTVTQYTFKPADGVKLSRITGLSNDLALALAMHPIRIEAPIPGKALVGIEVPNKV</sequence>
<evidence type="ECO:0000256" key="3">
    <source>
        <dbReference type="ARBA" id="ARBA00022692"/>
    </source>
</evidence>
<keyword evidence="5 7" id="KW-0472">Membrane</keyword>
<feature type="transmembrane region" description="Helical" evidence="7">
    <location>
        <begin position="144"/>
        <end position="165"/>
    </location>
</feature>
<dbReference type="PANTHER" id="PTHR22683">
    <property type="entry name" value="SPORULATION PROTEIN RELATED"/>
    <property type="match status" value="1"/>
</dbReference>
<feature type="non-terminal residue" evidence="10">
    <location>
        <position position="359"/>
    </location>
</feature>
<comment type="subcellular location">
    <subcellularLocation>
        <location evidence="1">Cell membrane</location>
        <topology evidence="1">Multi-pass membrane protein</topology>
    </subcellularLocation>
</comment>
<comment type="caution">
    <text evidence="10">The sequence shown here is derived from an EMBL/GenBank/DDBJ whole genome shotgun (WGS) entry which is preliminary data.</text>
</comment>
<name>A0A2H0V6U3_9BACT</name>
<proteinExistence type="predicted"/>
<keyword evidence="3 7" id="KW-0812">Transmembrane</keyword>
<keyword evidence="4 7" id="KW-1133">Transmembrane helix</keyword>
<dbReference type="Pfam" id="PF13491">
    <property type="entry name" value="FtsK_4TM"/>
    <property type="match status" value="1"/>
</dbReference>
<dbReference type="Pfam" id="PF17854">
    <property type="entry name" value="FtsK_alpha"/>
    <property type="match status" value="1"/>
</dbReference>
<evidence type="ECO:0000259" key="9">
    <source>
        <dbReference type="Pfam" id="PF17854"/>
    </source>
</evidence>
<evidence type="ECO:0000256" key="5">
    <source>
        <dbReference type="ARBA" id="ARBA00023136"/>
    </source>
</evidence>
<organism evidence="10 11">
    <name type="scientific">Candidatus Falkowbacteria bacterium CG10_big_fil_rev_8_21_14_0_10_37_6</name>
    <dbReference type="NCBI Taxonomy" id="1974563"/>
    <lineage>
        <taxon>Bacteria</taxon>
        <taxon>Candidatus Falkowiibacteriota</taxon>
    </lineage>
</organism>
<evidence type="ECO:0000256" key="1">
    <source>
        <dbReference type="ARBA" id="ARBA00004651"/>
    </source>
</evidence>
<feature type="transmembrane region" description="Helical" evidence="7">
    <location>
        <begin position="96"/>
        <end position="116"/>
    </location>
</feature>
<evidence type="ECO:0000256" key="2">
    <source>
        <dbReference type="ARBA" id="ARBA00022475"/>
    </source>
</evidence>
<evidence type="ECO:0000256" key="4">
    <source>
        <dbReference type="ARBA" id="ARBA00022989"/>
    </source>
</evidence>
<feature type="transmembrane region" description="Helical" evidence="7">
    <location>
        <begin position="61"/>
        <end position="84"/>
    </location>
</feature>
<feature type="region of interest" description="Disordered" evidence="6">
    <location>
        <begin position="212"/>
        <end position="242"/>
    </location>
</feature>
<accession>A0A2H0V6U3</accession>
<keyword evidence="2" id="KW-1003">Cell membrane</keyword>
<evidence type="ECO:0000256" key="7">
    <source>
        <dbReference type="SAM" id="Phobius"/>
    </source>
</evidence>
<feature type="domain" description="DNA translocase FtsK 4TM region" evidence="8">
    <location>
        <begin position="52"/>
        <end position="171"/>
    </location>
</feature>
<evidence type="ECO:0000313" key="11">
    <source>
        <dbReference type="Proteomes" id="UP000228614"/>
    </source>
</evidence>
<dbReference type="PANTHER" id="PTHR22683:SF41">
    <property type="entry name" value="DNA TRANSLOCASE FTSK"/>
    <property type="match status" value="1"/>
</dbReference>
<protein>
    <recommendedName>
        <fullName evidence="12">FtsK alpha domain-containing protein</fullName>
    </recommendedName>
</protein>